<dbReference type="AlphaFoldDB" id="A0A0H2R824"/>
<proteinExistence type="predicted"/>
<name>A0A0H2R824_9AGAM</name>
<reference evidence="1 2" key="1">
    <citation type="submission" date="2015-04" db="EMBL/GenBank/DDBJ databases">
        <title>Complete genome sequence of Schizopora paradoxa KUC8140, a cosmopolitan wood degrader in East Asia.</title>
        <authorList>
            <consortium name="DOE Joint Genome Institute"/>
            <person name="Min B."/>
            <person name="Park H."/>
            <person name="Jang Y."/>
            <person name="Kim J.-J."/>
            <person name="Kim K.H."/>
            <person name="Pangilinan J."/>
            <person name="Lipzen A."/>
            <person name="Riley R."/>
            <person name="Grigoriev I.V."/>
            <person name="Spatafora J.W."/>
            <person name="Choi I.-G."/>
        </authorList>
    </citation>
    <scope>NUCLEOTIDE SEQUENCE [LARGE SCALE GENOMIC DNA]</scope>
    <source>
        <strain evidence="1 2">KUC8140</strain>
    </source>
</reference>
<evidence type="ECO:0000313" key="2">
    <source>
        <dbReference type="Proteomes" id="UP000053477"/>
    </source>
</evidence>
<organism evidence="1 2">
    <name type="scientific">Schizopora paradoxa</name>
    <dbReference type="NCBI Taxonomy" id="27342"/>
    <lineage>
        <taxon>Eukaryota</taxon>
        <taxon>Fungi</taxon>
        <taxon>Dikarya</taxon>
        <taxon>Basidiomycota</taxon>
        <taxon>Agaricomycotina</taxon>
        <taxon>Agaricomycetes</taxon>
        <taxon>Hymenochaetales</taxon>
        <taxon>Schizoporaceae</taxon>
        <taxon>Schizopora</taxon>
    </lineage>
</organism>
<gene>
    <name evidence="1" type="ORF">SCHPADRAFT_644821</name>
</gene>
<dbReference type="EMBL" id="KQ086134">
    <property type="protein sequence ID" value="KLO07522.1"/>
    <property type="molecule type" value="Genomic_DNA"/>
</dbReference>
<evidence type="ECO:0000313" key="1">
    <source>
        <dbReference type="EMBL" id="KLO07522.1"/>
    </source>
</evidence>
<accession>A0A0H2R824</accession>
<protein>
    <submittedName>
        <fullName evidence="1">Uncharacterized protein</fullName>
    </submittedName>
</protein>
<dbReference type="Proteomes" id="UP000053477">
    <property type="component" value="Unassembled WGS sequence"/>
</dbReference>
<sequence>MVSSLFSNSKHLPTLHPSANALSRTVRRFKRGSNAQHDNFKSSREADRSRFVIMYTKFSANIIAILPPEANINTRSSIYYFASI</sequence>
<dbReference type="InParanoid" id="A0A0H2R824"/>
<keyword evidence="2" id="KW-1185">Reference proteome</keyword>